<dbReference type="EnsemblPlants" id="OMERI02G32020.1">
    <property type="protein sequence ID" value="OMERI02G32020.1"/>
    <property type="gene ID" value="OMERI02G32020"/>
</dbReference>
<evidence type="ECO:0000313" key="2">
    <source>
        <dbReference type="EnsemblPlants" id="OMERI02G32020.1"/>
    </source>
</evidence>
<organism evidence="2">
    <name type="scientific">Oryza meridionalis</name>
    <dbReference type="NCBI Taxonomy" id="40149"/>
    <lineage>
        <taxon>Eukaryota</taxon>
        <taxon>Viridiplantae</taxon>
        <taxon>Streptophyta</taxon>
        <taxon>Embryophyta</taxon>
        <taxon>Tracheophyta</taxon>
        <taxon>Spermatophyta</taxon>
        <taxon>Magnoliopsida</taxon>
        <taxon>Liliopsida</taxon>
        <taxon>Poales</taxon>
        <taxon>Poaceae</taxon>
        <taxon>BOP clade</taxon>
        <taxon>Oryzoideae</taxon>
        <taxon>Oryzeae</taxon>
        <taxon>Oryzinae</taxon>
        <taxon>Oryza</taxon>
    </lineage>
</organism>
<dbReference type="HOGENOM" id="CLU_2744280_0_0_1"/>
<feature type="region of interest" description="Disordered" evidence="1">
    <location>
        <begin position="29"/>
        <end position="71"/>
    </location>
</feature>
<sequence>MAWGHYGRRWCTPLSVGADGATQHWGIMTDDGARGSPSGPTTQSGVGASRAMAVRAAGDEGRACPTPLEAA</sequence>
<dbReference type="Gramene" id="OMERI02G32020.1">
    <property type="protein sequence ID" value="OMERI02G32020.1"/>
    <property type="gene ID" value="OMERI02G32020"/>
</dbReference>
<evidence type="ECO:0000313" key="3">
    <source>
        <dbReference type="Proteomes" id="UP000008021"/>
    </source>
</evidence>
<proteinExistence type="predicted"/>
<protein>
    <submittedName>
        <fullName evidence="2">Uncharacterized protein</fullName>
    </submittedName>
</protein>
<reference evidence="2" key="2">
    <citation type="submission" date="2018-05" db="EMBL/GenBank/DDBJ databases">
        <title>OmerRS3 (Oryza meridionalis Reference Sequence Version 3).</title>
        <authorList>
            <person name="Zhang J."/>
            <person name="Kudrna D."/>
            <person name="Lee S."/>
            <person name="Talag J."/>
            <person name="Welchert J."/>
            <person name="Wing R.A."/>
        </authorList>
    </citation>
    <scope>NUCLEOTIDE SEQUENCE [LARGE SCALE GENOMIC DNA]</scope>
    <source>
        <strain evidence="2">cv. OR44</strain>
    </source>
</reference>
<dbReference type="AlphaFoldDB" id="A0A0E0CRV5"/>
<name>A0A0E0CRV5_9ORYZ</name>
<evidence type="ECO:0000256" key="1">
    <source>
        <dbReference type="SAM" id="MobiDB-lite"/>
    </source>
</evidence>
<reference evidence="2" key="1">
    <citation type="submission" date="2015-04" db="UniProtKB">
        <authorList>
            <consortium name="EnsemblPlants"/>
        </authorList>
    </citation>
    <scope>IDENTIFICATION</scope>
</reference>
<keyword evidence="3" id="KW-1185">Reference proteome</keyword>
<dbReference type="Proteomes" id="UP000008021">
    <property type="component" value="Chromosome 2"/>
</dbReference>
<accession>A0A0E0CRV5</accession>